<feature type="binding site" evidence="6">
    <location>
        <position position="155"/>
    </location>
    <ligand>
        <name>Mg(2+)</name>
        <dbReference type="ChEBI" id="CHEBI:18420"/>
    </ligand>
</feature>
<dbReference type="PANTHER" id="PTHR32308:SF0">
    <property type="entry name" value="HPCH_HPAI ALDOLASE_CITRATE LYASE DOMAIN-CONTAINING PROTEIN"/>
    <property type="match status" value="1"/>
</dbReference>
<dbReference type="Gene3D" id="3.20.20.60">
    <property type="entry name" value="Phosphoenolpyruvate-binding domains"/>
    <property type="match status" value="1"/>
</dbReference>
<dbReference type="OrthoDB" id="9800547at2"/>
<dbReference type="eggNOG" id="COG2301">
    <property type="taxonomic scope" value="Bacteria"/>
</dbReference>
<dbReference type="GO" id="GO:0000287">
    <property type="term" value="F:magnesium ion binding"/>
    <property type="evidence" value="ECO:0007669"/>
    <property type="project" value="TreeGrafter"/>
</dbReference>
<evidence type="ECO:0000256" key="4">
    <source>
        <dbReference type="ARBA" id="ARBA00022842"/>
    </source>
</evidence>
<evidence type="ECO:0000256" key="6">
    <source>
        <dbReference type="PIRSR" id="PIRSR015582-2"/>
    </source>
</evidence>
<dbReference type="PIRSF" id="PIRSF015582">
    <property type="entry name" value="Cit_lyase_B"/>
    <property type="match status" value="1"/>
</dbReference>
<proteinExistence type="inferred from homology"/>
<dbReference type="InterPro" id="IPR040442">
    <property type="entry name" value="Pyrv_kinase-like_dom_sf"/>
</dbReference>
<dbReference type="GO" id="GO:0003824">
    <property type="term" value="F:catalytic activity"/>
    <property type="evidence" value="ECO:0007669"/>
    <property type="project" value="InterPro"/>
</dbReference>
<dbReference type="STRING" id="721133.SAMN05216176_11272"/>
<keyword evidence="3 6" id="KW-0479">Metal-binding</keyword>
<evidence type="ECO:0000256" key="3">
    <source>
        <dbReference type="ARBA" id="ARBA00022723"/>
    </source>
</evidence>
<reference evidence="8 9" key="1">
    <citation type="journal article" date="2012" name="J. Bacteriol.">
        <title>Genome Sequence of Nitratireductor indicus Type Strain C115.</title>
        <authorList>
            <person name="Lai Q."/>
            <person name="Li G."/>
            <person name="Yu Z."/>
            <person name="Shao Z."/>
        </authorList>
    </citation>
    <scope>NUCLEOTIDE SEQUENCE [LARGE SCALE GENOMIC DNA]</scope>
    <source>
        <strain evidence="8 9">C115</strain>
    </source>
</reference>
<feature type="domain" description="HpcH/HpaI aldolase/citrate lyase" evidence="7">
    <location>
        <begin position="2"/>
        <end position="228"/>
    </location>
</feature>
<organism evidence="8 9">
    <name type="scientific">Nitratireductor indicus C115</name>
    <dbReference type="NCBI Taxonomy" id="1231190"/>
    <lineage>
        <taxon>Bacteria</taxon>
        <taxon>Pseudomonadati</taxon>
        <taxon>Pseudomonadota</taxon>
        <taxon>Alphaproteobacteria</taxon>
        <taxon>Hyphomicrobiales</taxon>
        <taxon>Phyllobacteriaceae</taxon>
        <taxon>Nitratireductor</taxon>
    </lineage>
</organism>
<dbReference type="Proteomes" id="UP000007374">
    <property type="component" value="Unassembled WGS sequence"/>
</dbReference>
<protein>
    <submittedName>
        <fullName evidence="8">HpcH/HpaI aldolase</fullName>
    </submittedName>
</protein>
<comment type="cofactor">
    <cofactor evidence="1">
        <name>Mg(2+)</name>
        <dbReference type="ChEBI" id="CHEBI:18420"/>
    </cofactor>
</comment>
<dbReference type="InterPro" id="IPR011206">
    <property type="entry name" value="Citrate_lyase_beta/mcl1/mcl2"/>
</dbReference>
<evidence type="ECO:0000256" key="5">
    <source>
        <dbReference type="PIRSR" id="PIRSR015582-1"/>
    </source>
</evidence>
<dbReference type="InterPro" id="IPR015813">
    <property type="entry name" value="Pyrv/PenolPyrv_kinase-like_dom"/>
</dbReference>
<dbReference type="RefSeq" id="WP_009451757.1">
    <property type="nucleotide sequence ID" value="NZ_AMSI01000013.1"/>
</dbReference>
<evidence type="ECO:0000256" key="1">
    <source>
        <dbReference type="ARBA" id="ARBA00001946"/>
    </source>
</evidence>
<dbReference type="PANTHER" id="PTHR32308">
    <property type="entry name" value="LYASE BETA SUBUNIT, PUTATIVE (AFU_ORTHOLOGUE AFUA_4G13030)-RELATED"/>
    <property type="match status" value="1"/>
</dbReference>
<keyword evidence="9" id="KW-1185">Reference proteome</keyword>
<comment type="similarity">
    <text evidence="2">Belongs to the HpcH/HpaI aldolase family.</text>
</comment>
<dbReference type="AlphaFoldDB" id="K2PIR0"/>
<accession>K2PIR0</accession>
<feature type="binding site" evidence="6">
    <location>
        <position position="128"/>
    </location>
    <ligand>
        <name>Mg(2+)</name>
        <dbReference type="ChEBI" id="CHEBI:18420"/>
    </ligand>
</feature>
<evidence type="ECO:0000259" key="7">
    <source>
        <dbReference type="Pfam" id="PF03328"/>
    </source>
</evidence>
<keyword evidence="4 6" id="KW-0460">Magnesium</keyword>
<dbReference type="GO" id="GO:0006107">
    <property type="term" value="P:oxaloacetate metabolic process"/>
    <property type="evidence" value="ECO:0007669"/>
    <property type="project" value="TreeGrafter"/>
</dbReference>
<feature type="binding site" evidence="5">
    <location>
        <position position="128"/>
    </location>
    <ligand>
        <name>substrate</name>
    </ligand>
</feature>
<dbReference type="Pfam" id="PF03328">
    <property type="entry name" value="HpcH_HpaI"/>
    <property type="match status" value="1"/>
</dbReference>
<comment type="caution">
    <text evidence="8">The sequence shown here is derived from an EMBL/GenBank/DDBJ whole genome shotgun (WGS) entry which is preliminary data.</text>
</comment>
<evidence type="ECO:0000313" key="9">
    <source>
        <dbReference type="Proteomes" id="UP000007374"/>
    </source>
</evidence>
<feature type="binding site" evidence="5">
    <location>
        <position position="64"/>
    </location>
    <ligand>
        <name>substrate</name>
    </ligand>
</feature>
<name>K2PIR0_9HYPH</name>
<evidence type="ECO:0000256" key="2">
    <source>
        <dbReference type="ARBA" id="ARBA00005568"/>
    </source>
</evidence>
<sequence>MRSLLFVPADSERKLDKALTAEADVLILDLEDSVGLERKDDGRRIAGRFLTEARGRTGAKLYIRVNDLSTGMTDTDLGAIMAGRPDGIMLPKAEGGDDVACLAASLRVHEAENDIADGSTRILPIITETAMGVLNAASYRGSSERLAGLTWGAEDLSAHIGALSARDSEGRYTDLFRLARSTTLLAAAAAGVPAVDTVFPNFSDMDAFARDCADAVRDGFVARMAIHPAQVPVINRAFTPSDAELEKARAVVKAFAEAGNAGVVNIGGRMYDRPHLALAERVLARASS</sequence>
<dbReference type="EMBL" id="AMSI01000013">
    <property type="protein sequence ID" value="EKF41042.1"/>
    <property type="molecule type" value="Genomic_DNA"/>
</dbReference>
<evidence type="ECO:0000313" key="8">
    <source>
        <dbReference type="EMBL" id="EKF41042.1"/>
    </source>
</evidence>
<gene>
    <name evidence="8" type="ORF">NA8A_17775</name>
</gene>
<dbReference type="InterPro" id="IPR005000">
    <property type="entry name" value="Aldolase/citrate-lyase_domain"/>
</dbReference>
<dbReference type="SUPFAM" id="SSF51621">
    <property type="entry name" value="Phosphoenolpyruvate/pyruvate domain"/>
    <property type="match status" value="1"/>
</dbReference>
<dbReference type="PATRIC" id="fig|1231190.3.peg.3673"/>